<evidence type="ECO:0000313" key="2">
    <source>
        <dbReference type="Proteomes" id="UP000269271"/>
    </source>
</evidence>
<dbReference type="EMBL" id="QTQX01000011">
    <property type="protein sequence ID" value="RQT27429.1"/>
    <property type="molecule type" value="Genomic_DNA"/>
</dbReference>
<protein>
    <recommendedName>
        <fullName evidence="3">H-NS histone family protein</fullName>
    </recommendedName>
</protein>
<sequence>MDIIRRCFLAHNHAMPTYLELLARKRALDAEIEKARAEAAAEALAAMRATIAEFGFTPEDLFGKAKRKGAGRDRASSSGRAKAVDVDRATLDLFAAPDAESAA</sequence>
<evidence type="ECO:0008006" key="3">
    <source>
        <dbReference type="Google" id="ProtNLM"/>
    </source>
</evidence>
<organism evidence="1 2">
    <name type="scientific">Burkholderia contaminans</name>
    <dbReference type="NCBI Taxonomy" id="488447"/>
    <lineage>
        <taxon>Bacteria</taxon>
        <taxon>Pseudomonadati</taxon>
        <taxon>Pseudomonadota</taxon>
        <taxon>Betaproteobacteria</taxon>
        <taxon>Burkholderiales</taxon>
        <taxon>Burkholderiaceae</taxon>
        <taxon>Burkholderia</taxon>
        <taxon>Burkholderia cepacia complex</taxon>
    </lineage>
</organism>
<comment type="caution">
    <text evidence="1">The sequence shown here is derived from an EMBL/GenBank/DDBJ whole genome shotgun (WGS) entry which is preliminary data.</text>
</comment>
<proteinExistence type="predicted"/>
<evidence type="ECO:0000313" key="1">
    <source>
        <dbReference type="EMBL" id="RQT27429.1"/>
    </source>
</evidence>
<accession>A0A3N8S645</accession>
<name>A0A3N8S645_9BURK</name>
<gene>
    <name evidence="1" type="ORF">DF037_18005</name>
</gene>
<dbReference type="Proteomes" id="UP000269271">
    <property type="component" value="Unassembled WGS sequence"/>
</dbReference>
<reference evidence="1 2" key="1">
    <citation type="submission" date="2018-08" db="EMBL/GenBank/DDBJ databases">
        <title>Comparative analysis of Burkholderia isolates from Puerto Rico.</title>
        <authorList>
            <person name="Hall C."/>
            <person name="Sahl J."/>
            <person name="Wagner D."/>
        </authorList>
    </citation>
    <scope>NUCLEOTIDE SEQUENCE [LARGE SCALE GENOMIC DNA]</scope>
    <source>
        <strain evidence="1 2">Bp9001</strain>
    </source>
</reference>
<dbReference type="AlphaFoldDB" id="A0A3N8S645"/>